<proteinExistence type="predicted"/>
<name>A0A101RSR5_9ACTN</name>
<keyword evidence="2" id="KW-1185">Reference proteome</keyword>
<evidence type="ECO:0000313" key="2">
    <source>
        <dbReference type="Proteomes" id="UP000054375"/>
    </source>
</evidence>
<dbReference type="EMBL" id="LMWV01000028">
    <property type="protein sequence ID" value="KUN61092.1"/>
    <property type="molecule type" value="Genomic_DNA"/>
</dbReference>
<dbReference type="AlphaFoldDB" id="A0A101RSR5"/>
<evidence type="ECO:0000313" key="1">
    <source>
        <dbReference type="EMBL" id="KUN61092.1"/>
    </source>
</evidence>
<reference evidence="1 2" key="1">
    <citation type="submission" date="2015-10" db="EMBL/GenBank/DDBJ databases">
        <title>Draft genome sequence of Streptomyces griseorubiginosus DSM 40469, type strain for the species Streptomyces griseorubiginosus.</title>
        <authorList>
            <person name="Ruckert C."/>
            <person name="Winkler A."/>
            <person name="Kalinowski J."/>
            <person name="Kampfer P."/>
            <person name="Glaeser S."/>
        </authorList>
    </citation>
    <scope>NUCLEOTIDE SEQUENCE [LARGE SCALE GENOMIC DNA]</scope>
    <source>
        <strain evidence="1 2">DSM 40469</strain>
    </source>
</reference>
<gene>
    <name evidence="1" type="ORF">AQJ54_33685</name>
</gene>
<comment type="caution">
    <text evidence="1">The sequence shown here is derived from an EMBL/GenBank/DDBJ whole genome shotgun (WGS) entry which is preliminary data.</text>
</comment>
<accession>A0A117NUC9</accession>
<protein>
    <submittedName>
        <fullName evidence="1">Transposase</fullName>
    </submittedName>
</protein>
<sequence>MIEGSIAWIMHAGRHAREYERLIEHSESLITRAAIKLMRRITGRSW</sequence>
<organism evidence="1 2">
    <name type="scientific">Streptomyces griseorubiginosus</name>
    <dbReference type="NCBI Taxonomy" id="67304"/>
    <lineage>
        <taxon>Bacteria</taxon>
        <taxon>Bacillati</taxon>
        <taxon>Actinomycetota</taxon>
        <taxon>Actinomycetes</taxon>
        <taxon>Kitasatosporales</taxon>
        <taxon>Streptomycetaceae</taxon>
        <taxon>Streptomyces</taxon>
    </lineage>
</organism>
<accession>A0A101RSR5</accession>
<dbReference type="Proteomes" id="UP000054375">
    <property type="component" value="Unassembled WGS sequence"/>
</dbReference>